<evidence type="ECO:0000313" key="13">
    <source>
        <dbReference type="RefSeq" id="XP_015601337.1"/>
    </source>
</evidence>
<name>A0AAJ7C571_CEPCN</name>
<dbReference type="InterPro" id="IPR017276">
    <property type="entry name" value="Synth_of_cyt-c-oxidase_Sco1/2"/>
</dbReference>
<comment type="similarity">
    <text evidence="2 8">Belongs to the SCO1/2 family.</text>
</comment>
<evidence type="ECO:0000256" key="5">
    <source>
        <dbReference type="ARBA" id="ARBA00023008"/>
    </source>
</evidence>
<dbReference type="GeneID" id="107270659"/>
<dbReference type="GO" id="GO:0033617">
    <property type="term" value="P:mitochondrial respiratory chain complex IV assembly"/>
    <property type="evidence" value="ECO:0007669"/>
    <property type="project" value="TreeGrafter"/>
</dbReference>
<dbReference type="CTD" id="33711"/>
<keyword evidence="3 8" id="KW-0479">Metal-binding</keyword>
<dbReference type="InterPro" id="IPR003782">
    <property type="entry name" value="SCO1/SenC"/>
</dbReference>
<feature type="transmembrane region" description="Helical" evidence="11">
    <location>
        <begin position="58"/>
        <end position="80"/>
    </location>
</feature>
<keyword evidence="10" id="KW-1015">Disulfide bond</keyword>
<keyword evidence="4 8" id="KW-0999">Mitochondrion inner membrane</keyword>
<feature type="binding site" evidence="9">
    <location>
        <position position="138"/>
    </location>
    <ligand>
        <name>Cu cation</name>
        <dbReference type="ChEBI" id="CHEBI:23378"/>
    </ligand>
</feature>
<dbReference type="PANTHER" id="PTHR12151">
    <property type="entry name" value="ELECTRON TRANSPORT PROTIN SCO1/SENC FAMILY MEMBER"/>
    <property type="match status" value="1"/>
</dbReference>
<evidence type="ECO:0000256" key="11">
    <source>
        <dbReference type="SAM" id="Phobius"/>
    </source>
</evidence>
<dbReference type="GO" id="GO:0016531">
    <property type="term" value="F:copper chaperone activity"/>
    <property type="evidence" value="ECO:0007669"/>
    <property type="project" value="InterPro"/>
</dbReference>
<feature type="binding site" evidence="9">
    <location>
        <position position="224"/>
    </location>
    <ligand>
        <name>Cu cation</name>
        <dbReference type="ChEBI" id="CHEBI:23378"/>
    </ligand>
</feature>
<dbReference type="PIRSF" id="PIRSF037736">
    <property type="entry name" value="SCO1"/>
    <property type="match status" value="1"/>
</dbReference>
<evidence type="ECO:0000256" key="2">
    <source>
        <dbReference type="ARBA" id="ARBA00010996"/>
    </source>
</evidence>
<evidence type="ECO:0000256" key="10">
    <source>
        <dbReference type="PIRSR" id="PIRSR603782-2"/>
    </source>
</evidence>
<keyword evidence="11" id="KW-1133">Transmembrane helix</keyword>
<dbReference type="RefSeq" id="XP_015601337.1">
    <property type="nucleotide sequence ID" value="XM_015745851.2"/>
</dbReference>
<reference evidence="13" key="1">
    <citation type="submission" date="2025-08" db="UniProtKB">
        <authorList>
            <consortium name="RefSeq"/>
        </authorList>
    </citation>
    <scope>IDENTIFICATION</scope>
</reference>
<accession>A0AAJ7C571</accession>
<protein>
    <submittedName>
        <fullName evidence="13">Protein SCO1 homolog, mitochondrial</fullName>
    </submittedName>
</protein>
<evidence type="ECO:0000313" key="12">
    <source>
        <dbReference type="Proteomes" id="UP000694920"/>
    </source>
</evidence>
<dbReference type="SUPFAM" id="SSF52833">
    <property type="entry name" value="Thioredoxin-like"/>
    <property type="match status" value="1"/>
</dbReference>
<dbReference type="GO" id="GO:0005507">
    <property type="term" value="F:copper ion binding"/>
    <property type="evidence" value="ECO:0007669"/>
    <property type="project" value="InterPro"/>
</dbReference>
<keyword evidence="11" id="KW-0812">Transmembrane</keyword>
<keyword evidence="7 11" id="KW-0472">Membrane</keyword>
<comment type="function">
    <text evidence="8">Copper metallochaperone essential for the synthesis and maturation of cytochrome c oxidase subunit II (MT-CO2/COX2) by facilitating the incorporation of copper into the Cu(A) site of MT-CO2/COX2.</text>
</comment>
<dbReference type="FunFam" id="3.40.30.10:FF:000013">
    <property type="entry name" value="Blast:Protein SCO1 homolog, mitochondrial"/>
    <property type="match status" value="1"/>
</dbReference>
<evidence type="ECO:0000256" key="4">
    <source>
        <dbReference type="ARBA" id="ARBA00022792"/>
    </source>
</evidence>
<dbReference type="GO" id="GO:0005743">
    <property type="term" value="C:mitochondrial inner membrane"/>
    <property type="evidence" value="ECO:0007669"/>
    <property type="project" value="UniProtKB-SubCell"/>
</dbReference>
<dbReference type="InterPro" id="IPR036249">
    <property type="entry name" value="Thioredoxin-like_sf"/>
</dbReference>
<evidence type="ECO:0000256" key="1">
    <source>
        <dbReference type="ARBA" id="ARBA00004273"/>
    </source>
</evidence>
<proteinExistence type="inferred from homology"/>
<dbReference type="CDD" id="cd02968">
    <property type="entry name" value="SCO"/>
    <property type="match status" value="1"/>
</dbReference>
<dbReference type="Gene3D" id="3.40.30.10">
    <property type="entry name" value="Glutaredoxin"/>
    <property type="match status" value="1"/>
</dbReference>
<keyword evidence="8" id="KW-0143">Chaperone</keyword>
<feature type="disulfide bond" description="Redox-active" evidence="10">
    <location>
        <begin position="134"/>
        <end position="138"/>
    </location>
</feature>
<dbReference type="AlphaFoldDB" id="A0AAJ7C571"/>
<evidence type="ECO:0000256" key="7">
    <source>
        <dbReference type="ARBA" id="ARBA00023136"/>
    </source>
</evidence>
<feature type="binding site" evidence="9">
    <location>
        <position position="134"/>
    </location>
    <ligand>
        <name>Cu cation</name>
        <dbReference type="ChEBI" id="CHEBI:23378"/>
    </ligand>
</feature>
<dbReference type="GO" id="GO:0006878">
    <property type="term" value="P:intracellular copper ion homeostasis"/>
    <property type="evidence" value="ECO:0007669"/>
    <property type="project" value="UniProtKB-UniRule"/>
</dbReference>
<dbReference type="Proteomes" id="UP000694920">
    <property type="component" value="Unplaced"/>
</dbReference>
<evidence type="ECO:0000256" key="6">
    <source>
        <dbReference type="ARBA" id="ARBA00023128"/>
    </source>
</evidence>
<dbReference type="Pfam" id="PF02630">
    <property type="entry name" value="SCO1-SenC"/>
    <property type="match status" value="1"/>
</dbReference>
<dbReference type="KEGG" id="ccin:107270659"/>
<keyword evidence="5 8" id="KW-0186">Copper</keyword>
<comment type="subcellular location">
    <subcellularLocation>
        <location evidence="1 8">Mitochondrion inner membrane</location>
    </subcellularLocation>
</comment>
<keyword evidence="6 8" id="KW-0496">Mitochondrion</keyword>
<gene>
    <name evidence="13" type="primary">LOC107270659</name>
</gene>
<evidence type="ECO:0000256" key="9">
    <source>
        <dbReference type="PIRSR" id="PIRSR037736-1"/>
    </source>
</evidence>
<evidence type="ECO:0000256" key="3">
    <source>
        <dbReference type="ARBA" id="ARBA00022723"/>
    </source>
</evidence>
<comment type="subunit">
    <text evidence="8">Homodimer.</text>
</comment>
<dbReference type="PANTHER" id="PTHR12151:SF5">
    <property type="entry name" value="AT19154P"/>
    <property type="match status" value="1"/>
</dbReference>
<organism evidence="12 13">
    <name type="scientific">Cephus cinctus</name>
    <name type="common">Wheat stem sawfly</name>
    <dbReference type="NCBI Taxonomy" id="211228"/>
    <lineage>
        <taxon>Eukaryota</taxon>
        <taxon>Metazoa</taxon>
        <taxon>Ecdysozoa</taxon>
        <taxon>Arthropoda</taxon>
        <taxon>Hexapoda</taxon>
        <taxon>Insecta</taxon>
        <taxon>Pterygota</taxon>
        <taxon>Neoptera</taxon>
        <taxon>Endopterygota</taxon>
        <taxon>Hymenoptera</taxon>
        <taxon>Cephoidea</taxon>
        <taxon>Cephidae</taxon>
        <taxon>Cephus</taxon>
    </lineage>
</organism>
<sequence length="279" mass="32214">MSTLMLRTFMPLQRCTRHNLIKLYINHSKSIYTSRVLWLESSESKIPKRQDKKLKSPISWKSLCVTAVIGGGFLLFMYYLREQKDIAIMRERKRHLGKAQIGGTFELINPEGKIVKSTDFLGQWLMIYFGFTHCPDICPDELEKMTKVVDGLEKKYKIKIQPIFITVDPQRDSPAIVGKYIKEFSDKFIGLSGSTEQIAQVCKAYRVYFSSGPKDQDNDYIVDHTIIMYLVDPDGHFVDYYGQNRNAEDIIDSVVINKIKYDKLENKSLLPSLGFKELA</sequence>
<keyword evidence="12" id="KW-1185">Reference proteome</keyword>
<evidence type="ECO:0000256" key="8">
    <source>
        <dbReference type="PIRNR" id="PIRNR037736"/>
    </source>
</evidence>